<dbReference type="RefSeq" id="WP_198736353.1">
    <property type="nucleotide sequence ID" value="NZ_JAEIOT010000007.1"/>
</dbReference>
<dbReference type="SFLD" id="SFLDS00003">
    <property type="entry name" value="Haloacid_Dehalogenase"/>
    <property type="match status" value="1"/>
</dbReference>
<dbReference type="InterPro" id="IPR050155">
    <property type="entry name" value="HAD-like_hydrolase_sf"/>
</dbReference>
<dbReference type="NCBIfam" id="TIGR01549">
    <property type="entry name" value="HAD-SF-IA-v1"/>
    <property type="match status" value="1"/>
</dbReference>
<keyword evidence="2" id="KW-1185">Reference proteome</keyword>
<dbReference type="SFLD" id="SFLDG01129">
    <property type="entry name" value="C1.5:_HAD__Beta-PGM__Phosphata"/>
    <property type="match status" value="1"/>
</dbReference>
<accession>A0ABS0VVY1</accession>
<dbReference type="Gene3D" id="3.40.50.1000">
    <property type="entry name" value="HAD superfamily/HAD-like"/>
    <property type="match status" value="1"/>
</dbReference>
<keyword evidence="1" id="KW-0378">Hydrolase</keyword>
<comment type="caution">
    <text evidence="1">The sequence shown here is derived from an EMBL/GenBank/DDBJ whole genome shotgun (WGS) entry which is preliminary data.</text>
</comment>
<reference evidence="1 2" key="1">
    <citation type="submission" date="2020-12" db="EMBL/GenBank/DDBJ databases">
        <title>Genome public.</title>
        <authorList>
            <person name="Sun Q."/>
        </authorList>
    </citation>
    <scope>NUCLEOTIDE SEQUENCE [LARGE SCALE GENOMIC DNA]</scope>
    <source>
        <strain evidence="1 2">CCM 8864</strain>
    </source>
</reference>
<dbReference type="EMBL" id="JAEIOT010000007">
    <property type="protein sequence ID" value="MBI9000946.1"/>
    <property type="molecule type" value="Genomic_DNA"/>
</dbReference>
<dbReference type="Proteomes" id="UP000625574">
    <property type="component" value="Unassembled WGS sequence"/>
</dbReference>
<sequence>MKTLLIDVDGTLIDSYPGIRASFLHTLDAMGHPHPGEDILSRIAGPPMEQTMRAVGMTPDEAHQAVEIYLRHYGEGSWANAEPYPGMRELLARWKEKGFQVCTATSKGEHFARQSLELYGMIDFIDFLGAAEENGPRRSKESVIAHVLDSLALRGTQPDILMIGDRIHDFDGAATFGIDAVACAWGYGDADEHAKARWTATNTRHLEDIVDEWNEQS</sequence>
<organism evidence="1 2">
    <name type="scientific">Corynebacterium marambiense</name>
    <dbReference type="NCBI Taxonomy" id="2765364"/>
    <lineage>
        <taxon>Bacteria</taxon>
        <taxon>Bacillati</taxon>
        <taxon>Actinomycetota</taxon>
        <taxon>Actinomycetes</taxon>
        <taxon>Mycobacteriales</taxon>
        <taxon>Corynebacteriaceae</taxon>
        <taxon>Corynebacterium</taxon>
    </lineage>
</organism>
<evidence type="ECO:0000313" key="2">
    <source>
        <dbReference type="Proteomes" id="UP000625574"/>
    </source>
</evidence>
<dbReference type="InterPro" id="IPR036412">
    <property type="entry name" value="HAD-like_sf"/>
</dbReference>
<dbReference type="SUPFAM" id="SSF56784">
    <property type="entry name" value="HAD-like"/>
    <property type="match status" value="1"/>
</dbReference>
<dbReference type="InterPro" id="IPR023214">
    <property type="entry name" value="HAD_sf"/>
</dbReference>
<dbReference type="InterPro" id="IPR041492">
    <property type="entry name" value="HAD_2"/>
</dbReference>
<proteinExistence type="predicted"/>
<protein>
    <submittedName>
        <fullName evidence="1">HAD-IA family hydrolase</fullName>
    </submittedName>
</protein>
<dbReference type="InterPro" id="IPR023198">
    <property type="entry name" value="PGP-like_dom2"/>
</dbReference>
<dbReference type="Gene3D" id="1.10.150.240">
    <property type="entry name" value="Putative phosphatase, domain 2"/>
    <property type="match status" value="1"/>
</dbReference>
<dbReference type="InterPro" id="IPR006439">
    <property type="entry name" value="HAD-SF_hydro_IA"/>
</dbReference>
<dbReference type="GO" id="GO:0016787">
    <property type="term" value="F:hydrolase activity"/>
    <property type="evidence" value="ECO:0007669"/>
    <property type="project" value="UniProtKB-KW"/>
</dbReference>
<evidence type="ECO:0000313" key="1">
    <source>
        <dbReference type="EMBL" id="MBI9000946.1"/>
    </source>
</evidence>
<dbReference type="Pfam" id="PF13419">
    <property type="entry name" value="HAD_2"/>
    <property type="match status" value="1"/>
</dbReference>
<name>A0ABS0VVY1_9CORY</name>
<gene>
    <name evidence="1" type="ORF">JDV76_08195</name>
</gene>
<dbReference type="PANTHER" id="PTHR43434:SF20">
    <property type="entry name" value="5'-NUCLEOTIDASE"/>
    <property type="match status" value="1"/>
</dbReference>
<dbReference type="PANTHER" id="PTHR43434">
    <property type="entry name" value="PHOSPHOGLYCOLATE PHOSPHATASE"/>
    <property type="match status" value="1"/>
</dbReference>